<dbReference type="Pfam" id="PF13794">
    <property type="entry name" value="MiaE_2"/>
    <property type="match status" value="1"/>
</dbReference>
<accession>A0A4S4FYY2</accession>
<dbReference type="InterPro" id="IPR012347">
    <property type="entry name" value="Ferritin-like"/>
</dbReference>
<dbReference type="OrthoDB" id="3728083at2"/>
<evidence type="ECO:0000313" key="3">
    <source>
        <dbReference type="Proteomes" id="UP000307380"/>
    </source>
</evidence>
<dbReference type="InterPro" id="IPR059125">
    <property type="entry name" value="Ferritin_actino"/>
</dbReference>
<protein>
    <recommendedName>
        <fullName evidence="1">Ferritin-like domain-containing protein</fullName>
    </recommendedName>
</protein>
<evidence type="ECO:0000313" key="2">
    <source>
        <dbReference type="EMBL" id="THG36309.1"/>
    </source>
</evidence>
<feature type="domain" description="Ferritin-like" evidence="1">
    <location>
        <begin position="11"/>
        <end position="178"/>
    </location>
</feature>
<dbReference type="AlphaFoldDB" id="A0A4S4FYY2"/>
<proteinExistence type="predicted"/>
<dbReference type="EMBL" id="SSSN01000002">
    <property type="protein sequence ID" value="THG36309.1"/>
    <property type="molecule type" value="Genomic_DNA"/>
</dbReference>
<evidence type="ECO:0000259" key="1">
    <source>
        <dbReference type="Pfam" id="PF13794"/>
    </source>
</evidence>
<organism evidence="2 3">
    <name type="scientific">Orlajensenia flava</name>
    <dbReference type="NCBI Taxonomy" id="2565934"/>
    <lineage>
        <taxon>Bacteria</taxon>
        <taxon>Bacillati</taxon>
        <taxon>Actinomycetota</taxon>
        <taxon>Actinomycetes</taxon>
        <taxon>Micrococcales</taxon>
        <taxon>Microbacteriaceae</taxon>
        <taxon>Orlajensenia</taxon>
    </lineage>
</organism>
<gene>
    <name evidence="2" type="ORF">E6C70_01735</name>
</gene>
<dbReference type="Gene3D" id="1.20.1260.10">
    <property type="match status" value="1"/>
</dbReference>
<comment type="caution">
    <text evidence="2">The sequence shown here is derived from an EMBL/GenBank/DDBJ whole genome shotgun (WGS) entry which is preliminary data.</text>
</comment>
<dbReference type="Proteomes" id="UP000307380">
    <property type="component" value="Unassembled WGS sequence"/>
</dbReference>
<name>A0A4S4FYY2_9MICO</name>
<sequence>MEFGELTPETVPFIGQAAYIQLELFENLARAVTTAPNLADKEGVSVMARVTLKKHHRLIAELRSLDQEPASVMAPFAPAIDAFRIATQGSDWYELLLTSHITAGILDEFFISVSGSLPVNVGPRLAAIIGKNAGADAVVDALRTAIAEDPTRASRLAMWGRRLVGDTLLVARSALRESNAHAPVEERIEPVFTELIAAHTRRMDQLGLTA</sequence>
<reference evidence="2 3" key="1">
    <citation type="submission" date="2019-04" db="EMBL/GenBank/DDBJ databases">
        <authorList>
            <person name="Jiang L."/>
        </authorList>
    </citation>
    <scope>NUCLEOTIDE SEQUENCE [LARGE SCALE GENOMIC DNA]</scope>
    <source>
        <strain evidence="2 3">YIM 131861</strain>
    </source>
</reference>
<keyword evidence="3" id="KW-1185">Reference proteome</keyword>